<keyword evidence="10" id="KW-1185">Reference proteome</keyword>
<evidence type="ECO:0000256" key="7">
    <source>
        <dbReference type="ARBA" id="ARBA00033382"/>
    </source>
</evidence>
<dbReference type="SMART" id="SM00849">
    <property type="entry name" value="Lactamase_B"/>
    <property type="match status" value="1"/>
</dbReference>
<dbReference type="InterPro" id="IPR001279">
    <property type="entry name" value="Metallo-B-lactamas"/>
</dbReference>
<dbReference type="InterPro" id="IPR041516">
    <property type="entry name" value="LACTB2_WH"/>
</dbReference>
<comment type="cofactor">
    <cofactor evidence="1">
        <name>Zn(2+)</name>
        <dbReference type="ChEBI" id="CHEBI:29105"/>
    </cofactor>
</comment>
<dbReference type="SUPFAM" id="SSF56281">
    <property type="entry name" value="Metallo-hydrolase/oxidoreductase"/>
    <property type="match status" value="1"/>
</dbReference>
<evidence type="ECO:0000256" key="4">
    <source>
        <dbReference type="ARBA" id="ARBA00022723"/>
    </source>
</evidence>
<evidence type="ECO:0000256" key="1">
    <source>
        <dbReference type="ARBA" id="ARBA00001947"/>
    </source>
</evidence>
<keyword evidence="5" id="KW-0378">Hydrolase</keyword>
<evidence type="ECO:0000313" key="9">
    <source>
        <dbReference type="EMBL" id="PGH04368.1"/>
    </source>
</evidence>
<keyword evidence="4" id="KW-0479">Metal-binding</keyword>
<dbReference type="PANTHER" id="PTHR23131:SF0">
    <property type="entry name" value="ENDORIBONUCLEASE LACTB2"/>
    <property type="match status" value="1"/>
</dbReference>
<dbReference type="Gene3D" id="1.10.10.10">
    <property type="entry name" value="Winged helix-like DNA-binding domain superfamily/Winged helix DNA-binding domain"/>
    <property type="match status" value="1"/>
</dbReference>
<reference evidence="9 10" key="1">
    <citation type="submission" date="2017-10" db="EMBL/GenBank/DDBJ databases">
        <title>Comparative genomics in systemic dimorphic fungi from Ajellomycetaceae.</title>
        <authorList>
            <person name="Munoz J.F."/>
            <person name="Mcewen J.G."/>
            <person name="Clay O.K."/>
            <person name="Cuomo C.A."/>
        </authorList>
    </citation>
    <scope>NUCLEOTIDE SEQUENCE [LARGE SCALE GENOMIC DNA]</scope>
    <source>
        <strain evidence="9 10">UAMH130</strain>
    </source>
</reference>
<organism evidence="9 10">
    <name type="scientific">Blastomyces parvus</name>
    <dbReference type="NCBI Taxonomy" id="2060905"/>
    <lineage>
        <taxon>Eukaryota</taxon>
        <taxon>Fungi</taxon>
        <taxon>Dikarya</taxon>
        <taxon>Ascomycota</taxon>
        <taxon>Pezizomycotina</taxon>
        <taxon>Eurotiomycetes</taxon>
        <taxon>Eurotiomycetidae</taxon>
        <taxon>Onygenales</taxon>
        <taxon>Ajellomycetaceae</taxon>
        <taxon>Blastomyces</taxon>
    </lineage>
</organism>
<dbReference type="FunFam" id="3.60.15.10:FF:000041">
    <property type="entry name" value="Metallo-beta-lactamase domain protein"/>
    <property type="match status" value="1"/>
</dbReference>
<sequence length="298" mass="32436">MAAQRLPLLPEVERLSGSVIRLLAGNPGKYTLQGTNTYLVGRGARRLLIDTGEGRPSWSAALKALLAAEKATVEKALLTHWHRDHVGGVGDLLKMCPEVQVYKHDGNEGQLAIEDGQVFKVQGATLRAVHTPGHTQDHMAFVLEEENALFTGDNVLGHGTAVFEDLVVYISTLERMRKLGVGRGYPGHGAVIEDCGAKITEYIDHRRQREEEVFQVLKAGGLDSNKAEGTAATTQGKKPRAMAPIDLVEVIYPDLAEELRLSASHGVIQVLLKLEREGKVMQERESGKWMVGGGKPAL</sequence>
<dbReference type="Pfam" id="PF17778">
    <property type="entry name" value="WHD_BLACT"/>
    <property type="match status" value="1"/>
</dbReference>
<dbReference type="Gene3D" id="3.60.15.10">
    <property type="entry name" value="Ribonuclease Z/Hydroxyacylglutathione hydrolase-like"/>
    <property type="match status" value="1"/>
</dbReference>
<comment type="similarity">
    <text evidence="2">Belongs to the metallo-beta-lactamase superfamily. Glyoxalase II family.</text>
</comment>
<feature type="domain" description="Metallo-beta-lactamase" evidence="8">
    <location>
        <begin position="34"/>
        <end position="188"/>
    </location>
</feature>
<gene>
    <name evidence="9" type="ORF">GX51_03527</name>
</gene>
<dbReference type="GO" id="GO:0016787">
    <property type="term" value="F:hydrolase activity"/>
    <property type="evidence" value="ECO:0007669"/>
    <property type="project" value="UniProtKB-KW"/>
</dbReference>
<evidence type="ECO:0000256" key="5">
    <source>
        <dbReference type="ARBA" id="ARBA00022801"/>
    </source>
</evidence>
<dbReference type="GO" id="GO:0046872">
    <property type="term" value="F:metal ion binding"/>
    <property type="evidence" value="ECO:0007669"/>
    <property type="project" value="UniProtKB-KW"/>
</dbReference>
<dbReference type="STRING" id="2060905.A0A2B7X6T8"/>
<keyword evidence="6" id="KW-0862">Zinc</keyword>
<evidence type="ECO:0000256" key="2">
    <source>
        <dbReference type="ARBA" id="ARBA00006759"/>
    </source>
</evidence>
<comment type="caution">
    <text evidence="9">The sequence shown here is derived from an EMBL/GenBank/DDBJ whole genome shotgun (WGS) entry which is preliminary data.</text>
</comment>
<protein>
    <recommendedName>
        <fullName evidence="3">Lactamase-like protein nscB</fullName>
    </recommendedName>
    <alternativeName>
        <fullName evidence="7">Neosartoricin B biosynthesis protein B</fullName>
    </alternativeName>
</protein>
<evidence type="ECO:0000256" key="6">
    <source>
        <dbReference type="ARBA" id="ARBA00022833"/>
    </source>
</evidence>
<accession>A0A2B7X6T8</accession>
<dbReference type="Proteomes" id="UP000224080">
    <property type="component" value="Unassembled WGS sequence"/>
</dbReference>
<evidence type="ECO:0000256" key="3">
    <source>
        <dbReference type="ARBA" id="ARBA00018739"/>
    </source>
</evidence>
<proteinExistence type="inferred from homology"/>
<dbReference type="OrthoDB" id="17458at2759"/>
<dbReference type="InterPro" id="IPR036866">
    <property type="entry name" value="RibonucZ/Hydroxyglut_hydro"/>
</dbReference>
<dbReference type="InterPro" id="IPR036388">
    <property type="entry name" value="WH-like_DNA-bd_sf"/>
</dbReference>
<dbReference type="CDD" id="cd07722">
    <property type="entry name" value="LACTB2-like_MBL-fold"/>
    <property type="match status" value="1"/>
</dbReference>
<dbReference type="InterPro" id="IPR050662">
    <property type="entry name" value="Sec-metab_biosynth-thioest"/>
</dbReference>
<dbReference type="Pfam" id="PF00753">
    <property type="entry name" value="Lactamase_B"/>
    <property type="match status" value="2"/>
</dbReference>
<dbReference type="AlphaFoldDB" id="A0A2B7X6T8"/>
<evidence type="ECO:0000313" key="10">
    <source>
        <dbReference type="Proteomes" id="UP000224080"/>
    </source>
</evidence>
<name>A0A2B7X6T8_9EURO</name>
<evidence type="ECO:0000259" key="8">
    <source>
        <dbReference type="SMART" id="SM00849"/>
    </source>
</evidence>
<dbReference type="GO" id="GO:0044550">
    <property type="term" value="P:secondary metabolite biosynthetic process"/>
    <property type="evidence" value="ECO:0007669"/>
    <property type="project" value="TreeGrafter"/>
</dbReference>
<dbReference type="EMBL" id="PDNC01000039">
    <property type="protein sequence ID" value="PGH04368.1"/>
    <property type="molecule type" value="Genomic_DNA"/>
</dbReference>
<dbReference type="PANTHER" id="PTHR23131">
    <property type="entry name" value="ENDORIBONUCLEASE LACTB2"/>
    <property type="match status" value="1"/>
</dbReference>
<dbReference type="InterPro" id="IPR047921">
    <property type="entry name" value="LACTB2-like_MBL-fold"/>
</dbReference>